<dbReference type="Gene3D" id="3.40.50.300">
    <property type="entry name" value="P-loop containing nucleotide triphosphate hydrolases"/>
    <property type="match status" value="1"/>
</dbReference>
<feature type="coiled-coil region" evidence="10">
    <location>
        <begin position="787"/>
        <end position="899"/>
    </location>
</feature>
<keyword evidence="3 7" id="KW-0227">DNA damage</keyword>
<reference evidence="12 13" key="1">
    <citation type="submission" date="2016-01" db="EMBL/GenBank/DDBJ databases">
        <title>Characterization of the Clostridium difficile lineages that are prevalent in Hong Kong and China.</title>
        <authorList>
            <person name="Kwok J.S.-L."/>
            <person name="Lam W.-Y."/>
            <person name="Ip M."/>
            <person name="Chan T.-F."/>
            <person name="Hawkey P.M."/>
            <person name="Tsui S.K.-W."/>
        </authorList>
    </citation>
    <scope>NUCLEOTIDE SEQUENCE [LARGE SCALE GENOMIC DNA]</scope>
    <source>
        <strain evidence="12 13">300064</strain>
    </source>
</reference>
<dbReference type="Pfam" id="PF05188">
    <property type="entry name" value="MutS_II"/>
    <property type="match status" value="1"/>
</dbReference>
<dbReference type="GO" id="GO:0006298">
    <property type="term" value="P:mismatch repair"/>
    <property type="evidence" value="ECO:0007669"/>
    <property type="project" value="UniProtKB-UniRule"/>
</dbReference>
<accession>A0A2S7F7X4</accession>
<keyword evidence="6 7" id="KW-0234">DNA repair</keyword>
<name>A0A2S7F7X4_CLOBU</name>
<dbReference type="FunFam" id="3.40.1170.10:FF:000001">
    <property type="entry name" value="DNA mismatch repair protein MutS"/>
    <property type="match status" value="1"/>
</dbReference>
<organism evidence="12 13">
    <name type="scientific">Clostridium butyricum</name>
    <dbReference type="NCBI Taxonomy" id="1492"/>
    <lineage>
        <taxon>Bacteria</taxon>
        <taxon>Bacillati</taxon>
        <taxon>Bacillota</taxon>
        <taxon>Clostridia</taxon>
        <taxon>Eubacteriales</taxon>
        <taxon>Clostridiaceae</taxon>
        <taxon>Clostridium</taxon>
    </lineage>
</organism>
<dbReference type="Pfam" id="PF00488">
    <property type="entry name" value="MutS_V"/>
    <property type="match status" value="1"/>
</dbReference>
<dbReference type="CDD" id="cd03284">
    <property type="entry name" value="ABC_MutS1"/>
    <property type="match status" value="1"/>
</dbReference>
<sequence>MALTPMMVEYMKTKEQYNDCILFYRLGDFYEMFFDDAITVSRELELVLTGKNCGLEERAPMCGIPHHAAAAYIPRLVNKGYKVAICEQLEDPKQAKGIVKRGVVKIITPGTFVDSNSNLENDNTYLMSVYEDVEKIGISTSDISTGEFKTTSFKNIRMSLLDEIAKVNPKEILLDVNASESLINDIKGISSALITKKDFSDFIVSFDELKEQFSDLEVSGLDNERELTSRVLLKYINETQMMSLTNINLLEQYEIINYMTIDSNSRRNLELTESIREKTKKGSLLWVLDKSATTMGGRTLRRWIDEPLIIKSEIEKRLSGVEEIFNSISFNDDLRTALKEIYDIERIVGKISNQNVNAKDMLSLKSSLSRIPEIKELLKYAKSPLLCEYYDNLDTLDDVRDLLEKSIKEDPSLTIKEGNIIKDGYNDEVDELRQSKIHGKEWIAALENREREFTGIKSLKVGYNKVFGYYIEISKANFSSIPEGRYIRKQTLTNAERYITEELKVMEDKILGSEEKLVNLEYALFMEVRNEVEKHIARLKKSARIISDLDGVSTLALIALENDYVKPEINETGIIQINEGRHPVVEKVIGRGEFVSNNTILNDDDKELLLITGPNMAGKSTYMRQVALITLMAQIGSFVPAVSANISICDKIFTRIGASDDLAGGKSTFMVEMWEVSNILKNATSKSLVLLDEVGRGTSTYDGLSIAWSVIEYITKNENLRCKTLFATHYHELVKLEGTIKGVKNYSVAVKKNEDSVIFLRKIIEGGADESYGIEVAKLAGLPNAVIERAREILEDLEKANKVDINNLSSYETTIKEIAIDDDLYTNGFKDCVNEEIQNSEKCINEVEKALIDKVNELSFKDNKLKEYENKIQEYIQNISELEEEISSLKSEIHKEKHIHKSKSDIKNDTMQINFDSFEKDTFINSISQTDILSLNPMEAMNMLYKLVGEAKKLKNN</sequence>
<dbReference type="FunFam" id="3.40.50.300:FF:001579">
    <property type="entry name" value="DNA mismatch repair protein MutS"/>
    <property type="match status" value="1"/>
</dbReference>
<dbReference type="PIRSF" id="PIRSF037677">
    <property type="entry name" value="DNA_mis_repair_Msh6"/>
    <property type="match status" value="1"/>
</dbReference>
<dbReference type="FunFam" id="1.10.1420.10:FF:000007">
    <property type="entry name" value="DNA mismatch repair protein MutS"/>
    <property type="match status" value="1"/>
</dbReference>
<evidence type="ECO:0000256" key="6">
    <source>
        <dbReference type="ARBA" id="ARBA00023204"/>
    </source>
</evidence>
<evidence type="ECO:0000256" key="2">
    <source>
        <dbReference type="ARBA" id="ARBA00022741"/>
    </source>
</evidence>
<evidence type="ECO:0000313" key="13">
    <source>
        <dbReference type="Proteomes" id="UP000238081"/>
    </source>
</evidence>
<dbReference type="SUPFAM" id="SSF53150">
    <property type="entry name" value="DNA repair protein MutS, domain II"/>
    <property type="match status" value="1"/>
</dbReference>
<feature type="binding site" evidence="7">
    <location>
        <begin position="613"/>
        <end position="620"/>
    </location>
    <ligand>
        <name>ATP</name>
        <dbReference type="ChEBI" id="CHEBI:30616"/>
    </ligand>
</feature>
<dbReference type="GO" id="GO:0005829">
    <property type="term" value="C:cytosol"/>
    <property type="evidence" value="ECO:0007669"/>
    <property type="project" value="TreeGrafter"/>
</dbReference>
<comment type="similarity">
    <text evidence="1 7 9">Belongs to the DNA mismatch repair MutS family.</text>
</comment>
<dbReference type="HAMAP" id="MF_00096">
    <property type="entry name" value="MutS"/>
    <property type="match status" value="1"/>
</dbReference>
<evidence type="ECO:0000256" key="9">
    <source>
        <dbReference type="RuleBase" id="RU003756"/>
    </source>
</evidence>
<dbReference type="NCBIfam" id="TIGR01070">
    <property type="entry name" value="mutS1"/>
    <property type="match status" value="1"/>
</dbReference>
<dbReference type="Pfam" id="PF01624">
    <property type="entry name" value="MutS_I"/>
    <property type="match status" value="1"/>
</dbReference>
<evidence type="ECO:0000313" key="12">
    <source>
        <dbReference type="EMBL" id="PPV13221.1"/>
    </source>
</evidence>
<dbReference type="InterPro" id="IPR045076">
    <property type="entry name" value="MutS"/>
</dbReference>
<evidence type="ECO:0000256" key="3">
    <source>
        <dbReference type="ARBA" id="ARBA00022763"/>
    </source>
</evidence>
<keyword evidence="10" id="KW-0175">Coiled coil</keyword>
<evidence type="ECO:0000256" key="10">
    <source>
        <dbReference type="SAM" id="Coils"/>
    </source>
</evidence>
<dbReference type="InterPro" id="IPR016151">
    <property type="entry name" value="DNA_mismatch_repair_MutS_N"/>
</dbReference>
<dbReference type="SUPFAM" id="SSF55271">
    <property type="entry name" value="DNA repair protein MutS, domain I"/>
    <property type="match status" value="1"/>
</dbReference>
<comment type="function">
    <text evidence="7">This protein is involved in the repair of mismatches in DNA. It is possible that it carries out the mismatch recognition step. This protein has a weak ATPase activity.</text>
</comment>
<dbReference type="SMART" id="SM00534">
    <property type="entry name" value="MUTSac"/>
    <property type="match status" value="1"/>
</dbReference>
<dbReference type="InterPro" id="IPR007860">
    <property type="entry name" value="DNA_mmatch_repair_MutS_con_dom"/>
</dbReference>
<dbReference type="Pfam" id="PF05192">
    <property type="entry name" value="MutS_III"/>
    <property type="match status" value="1"/>
</dbReference>
<dbReference type="InterPro" id="IPR036678">
    <property type="entry name" value="MutS_con_dom_sf"/>
</dbReference>
<feature type="domain" description="DNA mismatch repair proteins mutS family" evidence="11">
    <location>
        <begin position="687"/>
        <end position="703"/>
    </location>
</feature>
<proteinExistence type="inferred from homology"/>
<dbReference type="Pfam" id="PF05190">
    <property type="entry name" value="MutS_IV"/>
    <property type="match status" value="1"/>
</dbReference>
<dbReference type="InterPro" id="IPR000432">
    <property type="entry name" value="DNA_mismatch_repair_MutS_C"/>
</dbReference>
<dbReference type="GO" id="GO:0140664">
    <property type="term" value="F:ATP-dependent DNA damage sensor activity"/>
    <property type="evidence" value="ECO:0007669"/>
    <property type="project" value="InterPro"/>
</dbReference>
<dbReference type="GO" id="GO:0030983">
    <property type="term" value="F:mismatched DNA binding"/>
    <property type="evidence" value="ECO:0007669"/>
    <property type="project" value="InterPro"/>
</dbReference>
<dbReference type="SMART" id="SM00533">
    <property type="entry name" value="MUTSd"/>
    <property type="match status" value="1"/>
</dbReference>
<evidence type="ECO:0000256" key="8">
    <source>
        <dbReference type="NCBIfam" id="TIGR01070"/>
    </source>
</evidence>
<gene>
    <name evidence="7" type="primary">mutS</name>
    <name evidence="12" type="ORF">AWN73_16805</name>
</gene>
<evidence type="ECO:0000256" key="7">
    <source>
        <dbReference type="HAMAP-Rule" id="MF_00096"/>
    </source>
</evidence>
<evidence type="ECO:0000256" key="1">
    <source>
        <dbReference type="ARBA" id="ARBA00006271"/>
    </source>
</evidence>
<dbReference type="InterPro" id="IPR007861">
    <property type="entry name" value="DNA_mismatch_repair_MutS_clamp"/>
</dbReference>
<dbReference type="PANTHER" id="PTHR11361">
    <property type="entry name" value="DNA MISMATCH REPAIR PROTEIN MUTS FAMILY MEMBER"/>
    <property type="match status" value="1"/>
</dbReference>
<evidence type="ECO:0000256" key="5">
    <source>
        <dbReference type="ARBA" id="ARBA00023125"/>
    </source>
</evidence>
<keyword evidence="5 7" id="KW-0238">DNA-binding</keyword>
<dbReference type="NCBIfam" id="NF003810">
    <property type="entry name" value="PRK05399.1"/>
    <property type="match status" value="1"/>
</dbReference>
<protein>
    <recommendedName>
        <fullName evidence="7 8">DNA mismatch repair protein MutS</fullName>
    </recommendedName>
</protein>
<dbReference type="PROSITE" id="PS00486">
    <property type="entry name" value="DNA_MISMATCH_REPAIR_2"/>
    <property type="match status" value="1"/>
</dbReference>
<keyword evidence="2 7" id="KW-0547">Nucleotide-binding</keyword>
<comment type="caution">
    <text evidence="12">The sequence shown here is derived from an EMBL/GenBank/DDBJ whole genome shotgun (WGS) entry which is preliminary data.</text>
</comment>
<dbReference type="EMBL" id="LRDH01000124">
    <property type="protein sequence ID" value="PPV13221.1"/>
    <property type="molecule type" value="Genomic_DNA"/>
</dbReference>
<evidence type="ECO:0000256" key="4">
    <source>
        <dbReference type="ARBA" id="ARBA00022840"/>
    </source>
</evidence>
<dbReference type="PANTHER" id="PTHR11361:SF34">
    <property type="entry name" value="DNA MISMATCH REPAIR PROTEIN MSH1, MITOCHONDRIAL"/>
    <property type="match status" value="1"/>
</dbReference>
<dbReference type="Gene3D" id="3.40.1170.10">
    <property type="entry name" value="DNA repair protein MutS, domain I"/>
    <property type="match status" value="1"/>
</dbReference>
<evidence type="ECO:0000259" key="11">
    <source>
        <dbReference type="PROSITE" id="PS00486"/>
    </source>
</evidence>
<dbReference type="InterPro" id="IPR036187">
    <property type="entry name" value="DNA_mismatch_repair_MutS_sf"/>
</dbReference>
<keyword evidence="4 7" id="KW-0067">ATP-binding</keyword>
<dbReference type="Gene3D" id="3.30.420.110">
    <property type="entry name" value="MutS, connector domain"/>
    <property type="match status" value="1"/>
</dbReference>
<dbReference type="InterPro" id="IPR007696">
    <property type="entry name" value="DNA_mismatch_repair_MutS_core"/>
</dbReference>
<dbReference type="GO" id="GO:0003684">
    <property type="term" value="F:damaged DNA binding"/>
    <property type="evidence" value="ECO:0007669"/>
    <property type="project" value="UniProtKB-UniRule"/>
</dbReference>
<dbReference type="AlphaFoldDB" id="A0A2S7F7X4"/>
<dbReference type="GO" id="GO:0005524">
    <property type="term" value="F:ATP binding"/>
    <property type="evidence" value="ECO:0007669"/>
    <property type="project" value="UniProtKB-UniRule"/>
</dbReference>
<dbReference type="InterPro" id="IPR005748">
    <property type="entry name" value="DNA_mismatch_repair_MutS"/>
</dbReference>
<dbReference type="Gene3D" id="1.10.1420.10">
    <property type="match status" value="2"/>
</dbReference>
<dbReference type="InterPro" id="IPR007695">
    <property type="entry name" value="DNA_mismatch_repair_MutS-lik_N"/>
</dbReference>
<dbReference type="RefSeq" id="WP_043665954.1">
    <property type="nucleotide sequence ID" value="NZ_JSEG01000020.1"/>
</dbReference>
<dbReference type="SUPFAM" id="SSF52540">
    <property type="entry name" value="P-loop containing nucleoside triphosphate hydrolases"/>
    <property type="match status" value="1"/>
</dbReference>
<dbReference type="SUPFAM" id="SSF48334">
    <property type="entry name" value="DNA repair protein MutS, domain III"/>
    <property type="match status" value="1"/>
</dbReference>
<dbReference type="InterPro" id="IPR027417">
    <property type="entry name" value="P-loop_NTPase"/>
</dbReference>
<dbReference type="InterPro" id="IPR017261">
    <property type="entry name" value="DNA_mismatch_repair_MutS/MSH"/>
</dbReference>
<dbReference type="Proteomes" id="UP000238081">
    <property type="component" value="Unassembled WGS sequence"/>
</dbReference>